<keyword evidence="3" id="KW-1185">Reference proteome</keyword>
<dbReference type="Proteomes" id="UP001497516">
    <property type="component" value="Chromosome 7"/>
</dbReference>
<evidence type="ECO:0000313" key="3">
    <source>
        <dbReference type="Proteomes" id="UP001497516"/>
    </source>
</evidence>
<evidence type="ECO:0000313" key="2">
    <source>
        <dbReference type="EMBL" id="CAL1402718.1"/>
    </source>
</evidence>
<accession>A0AAV2FYK3</accession>
<feature type="region of interest" description="Disordered" evidence="1">
    <location>
        <begin position="1"/>
        <end position="26"/>
    </location>
</feature>
<gene>
    <name evidence="2" type="ORF">LTRI10_LOCUS42697</name>
</gene>
<name>A0AAV2FYK3_9ROSI</name>
<organism evidence="2 3">
    <name type="scientific">Linum trigynum</name>
    <dbReference type="NCBI Taxonomy" id="586398"/>
    <lineage>
        <taxon>Eukaryota</taxon>
        <taxon>Viridiplantae</taxon>
        <taxon>Streptophyta</taxon>
        <taxon>Embryophyta</taxon>
        <taxon>Tracheophyta</taxon>
        <taxon>Spermatophyta</taxon>
        <taxon>Magnoliopsida</taxon>
        <taxon>eudicotyledons</taxon>
        <taxon>Gunneridae</taxon>
        <taxon>Pentapetalae</taxon>
        <taxon>rosids</taxon>
        <taxon>fabids</taxon>
        <taxon>Malpighiales</taxon>
        <taxon>Linaceae</taxon>
        <taxon>Linum</taxon>
    </lineage>
</organism>
<reference evidence="2 3" key="1">
    <citation type="submission" date="2024-04" db="EMBL/GenBank/DDBJ databases">
        <authorList>
            <person name="Fracassetti M."/>
        </authorList>
    </citation>
    <scope>NUCLEOTIDE SEQUENCE [LARGE SCALE GENOMIC DNA]</scope>
</reference>
<dbReference type="AlphaFoldDB" id="A0AAV2FYK3"/>
<dbReference type="EMBL" id="OZ034820">
    <property type="protein sequence ID" value="CAL1402718.1"/>
    <property type="molecule type" value="Genomic_DNA"/>
</dbReference>
<protein>
    <submittedName>
        <fullName evidence="2">Uncharacterized protein</fullName>
    </submittedName>
</protein>
<proteinExistence type="predicted"/>
<sequence>MPPKKNTAASQDASVDDGDGQAGRELAEMRTRAEALDCRIRATEEELGLIKSTTGNLERGQTALQVVVEEIRV</sequence>
<evidence type="ECO:0000256" key="1">
    <source>
        <dbReference type="SAM" id="MobiDB-lite"/>
    </source>
</evidence>